<feature type="region of interest" description="Disordered" evidence="1">
    <location>
        <begin position="210"/>
        <end position="229"/>
    </location>
</feature>
<dbReference type="EMBL" id="KZ989423">
    <property type="protein sequence ID" value="RKP26446.1"/>
    <property type="molecule type" value="Genomic_DNA"/>
</dbReference>
<feature type="region of interest" description="Disordered" evidence="1">
    <location>
        <begin position="601"/>
        <end position="714"/>
    </location>
</feature>
<feature type="compositionally biased region" description="Low complexity" evidence="1">
    <location>
        <begin position="604"/>
        <end position="615"/>
    </location>
</feature>
<proteinExistence type="predicted"/>
<accession>A0A4P9Z244</accession>
<keyword evidence="3" id="KW-1185">Reference proteome</keyword>
<evidence type="ECO:0000313" key="2">
    <source>
        <dbReference type="EMBL" id="RKP26446.1"/>
    </source>
</evidence>
<dbReference type="Proteomes" id="UP000278143">
    <property type="component" value="Unassembled WGS sequence"/>
</dbReference>
<feature type="region of interest" description="Disordered" evidence="1">
    <location>
        <begin position="92"/>
        <end position="134"/>
    </location>
</feature>
<feature type="compositionally biased region" description="Low complexity" evidence="1">
    <location>
        <begin position="215"/>
        <end position="224"/>
    </location>
</feature>
<evidence type="ECO:0000313" key="3">
    <source>
        <dbReference type="Proteomes" id="UP000278143"/>
    </source>
</evidence>
<feature type="compositionally biased region" description="Gly residues" evidence="1">
    <location>
        <begin position="698"/>
        <end position="714"/>
    </location>
</feature>
<dbReference type="AlphaFoldDB" id="A0A4P9Z244"/>
<evidence type="ECO:0000256" key="1">
    <source>
        <dbReference type="SAM" id="MobiDB-lite"/>
    </source>
</evidence>
<sequence>MLNTDSSAKQPDSVIVMHERHRYFAGTIPRHAPSTSTLSTIPTLLSSPVVAPAGDVDTDTAALSSTQRSLPCFWALLSNCDLRFVYVSQSAQSGHDQAPSASQMAIDTGDDLSMPDASARPMADGPSSGGSHLHIDTHQHRTHVAGNAHNRSDAPPAANQVCQCLVGTSLFEHIHSEEVAAARADLGHFVAQKTLYGSITRCRFRVPKSARTGHRAATTTAPGPLHERHLTPLSTPTAAQSTGYFDTTFVSGTWSGQHEKTTTPPLPSLIAGARPIGHQHHHHQQQQQHAAKDGDQAYAVVDITMNVICDTLVLAFFHVVDESNGRHCCDTLFTSKDAELLHQQLNGLSPPITPVEARITPSTLCAAPISTRVLQILSATTGQVLFLYPPDNLHRLAAGTELPPANVNDWCSRLFYPSDYRNLHDKTMAAAQDTLGTGHLACRHVCSRLRFDTVHGTRVAECVATRWASLIFICTQLIGSEAEIASRDDVGGALGETRFVTPVGPFDARSSAHPAKEHAPSPAEERLPPLRSSSAEGGVITRCQSVPDFMAHRTDNPATRPSLARLATTTAATFWPAAASPAGPLTPSHVCTAPPAHASGAAVSSSLEQQQSQPSYAPTSYGQSPGARPSSYYHQHSVEPSDPMQWSDDTRTMPTTPLFAQKPSHAGHIHAPHTSPFPLAVRQRDFPNHHGGSNNGSSSGGGGGGGGGNNVEGK</sequence>
<organism evidence="2 3">
    <name type="scientific">Syncephalis pseudoplumigaleata</name>
    <dbReference type="NCBI Taxonomy" id="1712513"/>
    <lineage>
        <taxon>Eukaryota</taxon>
        <taxon>Fungi</taxon>
        <taxon>Fungi incertae sedis</taxon>
        <taxon>Zoopagomycota</taxon>
        <taxon>Zoopagomycotina</taxon>
        <taxon>Zoopagomycetes</taxon>
        <taxon>Zoopagales</taxon>
        <taxon>Piptocephalidaceae</taxon>
        <taxon>Syncephalis</taxon>
    </lineage>
</organism>
<feature type="compositionally biased region" description="Basic and acidic residues" evidence="1">
    <location>
        <begin position="514"/>
        <end position="528"/>
    </location>
</feature>
<feature type="region of interest" description="Disordered" evidence="1">
    <location>
        <begin position="505"/>
        <end position="537"/>
    </location>
</feature>
<protein>
    <submittedName>
        <fullName evidence="2">Uncharacterized protein</fullName>
    </submittedName>
</protein>
<gene>
    <name evidence="2" type="ORF">SYNPS1DRAFT_27864</name>
</gene>
<feature type="compositionally biased region" description="Polar residues" evidence="1">
    <location>
        <begin position="92"/>
        <end position="105"/>
    </location>
</feature>
<name>A0A4P9Z244_9FUNG</name>
<dbReference type="OrthoDB" id="5595618at2759"/>
<reference evidence="3" key="1">
    <citation type="journal article" date="2018" name="Nat. Microbiol.">
        <title>Leveraging single-cell genomics to expand the fungal tree of life.</title>
        <authorList>
            <person name="Ahrendt S.R."/>
            <person name="Quandt C.A."/>
            <person name="Ciobanu D."/>
            <person name="Clum A."/>
            <person name="Salamov A."/>
            <person name="Andreopoulos B."/>
            <person name="Cheng J.F."/>
            <person name="Woyke T."/>
            <person name="Pelin A."/>
            <person name="Henrissat B."/>
            <person name="Reynolds N.K."/>
            <person name="Benny G.L."/>
            <person name="Smith M.E."/>
            <person name="James T.Y."/>
            <person name="Grigoriev I.V."/>
        </authorList>
    </citation>
    <scope>NUCLEOTIDE SEQUENCE [LARGE SCALE GENOMIC DNA]</scope>
    <source>
        <strain evidence="3">Benny S71-1</strain>
    </source>
</reference>
<feature type="non-terminal residue" evidence="2">
    <location>
        <position position="714"/>
    </location>
</feature>